<accession>A0A6H0E8Q0</accession>
<evidence type="ECO:0000256" key="4">
    <source>
        <dbReference type="SAM" id="Coils"/>
    </source>
</evidence>
<dbReference type="Pfam" id="PF05758">
    <property type="entry name" value="Ycf1"/>
    <property type="match status" value="1"/>
</dbReference>
<evidence type="ECO:0000256" key="3">
    <source>
        <dbReference type="ARBA" id="ARBA00022780"/>
    </source>
</evidence>
<feature type="region of interest" description="Disordered" evidence="5">
    <location>
        <begin position="745"/>
        <end position="764"/>
    </location>
</feature>
<organism evidence="7">
    <name type="scientific">Daniellia ogea</name>
    <dbReference type="NCBI Taxonomy" id="162734"/>
    <lineage>
        <taxon>Eukaryota</taxon>
        <taxon>Viridiplantae</taxon>
        <taxon>Streptophyta</taxon>
        <taxon>Embryophyta</taxon>
        <taxon>Tracheophyta</taxon>
        <taxon>Spermatophyta</taxon>
        <taxon>Magnoliopsida</taxon>
        <taxon>eudicotyledons</taxon>
        <taxon>Gunneridae</taxon>
        <taxon>Pentapetalae</taxon>
        <taxon>rosids</taxon>
        <taxon>fabids</taxon>
        <taxon>Fabales</taxon>
        <taxon>Fabaceae</taxon>
        <taxon>Detarioideae</taxon>
        <taxon>Detarieae</taxon>
        <taxon>Daniellia</taxon>
    </lineage>
</organism>
<feature type="transmembrane region" description="Helical" evidence="6">
    <location>
        <begin position="167"/>
        <end position="195"/>
    </location>
</feature>
<name>A0A6H0E8Q0_9FABA</name>
<keyword evidence="7" id="KW-0934">Plastid</keyword>
<evidence type="ECO:0000256" key="2">
    <source>
        <dbReference type="ARBA" id="ARBA00004478"/>
    </source>
</evidence>
<keyword evidence="3" id="KW-1001">Plastid inner membrane</keyword>
<dbReference type="GeneID" id="54623875"/>
<feature type="region of interest" description="Disordered" evidence="5">
    <location>
        <begin position="637"/>
        <end position="657"/>
    </location>
</feature>
<evidence type="ECO:0000256" key="5">
    <source>
        <dbReference type="SAM" id="MobiDB-lite"/>
    </source>
</evidence>
<evidence type="ECO:0000256" key="1">
    <source>
        <dbReference type="ARBA" id="ARBA00002515"/>
    </source>
</evidence>
<keyword evidence="6" id="KW-1133">Transmembrane helix</keyword>
<feature type="coiled-coil region" evidence="4">
    <location>
        <begin position="260"/>
        <end position="287"/>
    </location>
</feature>
<proteinExistence type="predicted"/>
<dbReference type="EMBL" id="MN709828">
    <property type="protein sequence ID" value="QIS98173.1"/>
    <property type="molecule type" value="Genomic_DNA"/>
</dbReference>
<keyword evidence="4" id="KW-0175">Coiled coil</keyword>
<dbReference type="PANTHER" id="PTHR33163">
    <property type="entry name" value="PROTEIN TIC 214-RELATED"/>
    <property type="match status" value="1"/>
</dbReference>
<evidence type="ECO:0000256" key="6">
    <source>
        <dbReference type="SAM" id="Phobius"/>
    </source>
</evidence>
<dbReference type="RefSeq" id="YP_009767555.1">
    <property type="nucleotide sequence ID" value="NC_047345.1"/>
</dbReference>
<protein>
    <submittedName>
        <fullName evidence="7">Ycf1</fullName>
    </submittedName>
</protein>
<gene>
    <name evidence="7" type="primary">ycf1</name>
</gene>
<comment type="function">
    <text evidence="1">Involved in protein precursor import into chloroplasts. May be part of an intermediate translocation complex acting as a protein-conducting channel at the inner envelope.</text>
</comment>
<sequence length="1805" mass="216068">MIFQSFILDNLVALCMKIMNSGVVVGLYYGSLTTFSIGPSYLFFLRARVMEEGEEGTENKVAATTGFITGQLMMLISIYYAPLHLALDRLHTITVIALPYILFNFFCNNNKHFSNYGSNRKNSMRNFSIQRVFLNNLILLLLNFLFLPSSMLVRLVNIYMFLGNKQIFFLTSSFVSWLIGQILIMKWIRLVLVWIQENYSIKSNKDIRFNRLSKSIMSQFPFDISISQIISIFLFIYCLYCIGKKPPPILIKKLKETSESNEIEKQIDGYKMKVNKQEKKRSNEEELSASIFSEEGEDSYKIDETEEKDIFQFEKPLINILFDFKRWNRPVRYIKNERFENAIINEMSQYFFYPCQNVGKAKIFFTYLPSLPTVVEMIQRKISILTTEKLSDELNNYWSYTNEKKRKSLSKKIFHSAKAIDKKFLAMHVIEKRIRLDNDETKKKHLPKIHDPFLNGPDRGRIKKSFLLLIKNKTYTKNNIWINKIHGIPFYINYSELEQKKDLFDKKSLSTEISSLLNLINQFSEKGKSVSSFNFKGLYIFLKHEHVRIASKEKKKKIKFLFDAILTDPNDKTIVVNRKKSIGIKEITKKVPQWSYKLIDELEQMEVEKEENKENETADHAIRSRKAKRVVILTKNSKNDDTSTDNQDTKNSKKGEGGELTFFHYSQQTDFRRDIIKGSIRAQRRKAVIWKLCQASVNSPLFSDKIEKYSFFSFYILESMKFFFFFWMWKNREFKISDYAEDKTKESENKEEDKRKKKYEKEGNEYQKEKDEETRLEIAEAWDSFLFVQGIRGVLLLTHAILRKYILFPSLIITKNIVRMLFFQSTEWSQDIKDWKRELHIKCTYDGVPLSETEFPKNWFTDGIQIKILFPFLLKPWHRSKLRLPPKEKDPTKTKKKAQKSHFCFLTVWGMEVESPFSSYSLRNKLSFFYPIFKELKKTIKKWNFFFFLFLKVLTEKKKKILNVSKEKWIMKRILFIKEKILNLKEIRKRLSKINQILLFVLKEIYDAGETKKDSIISNSKRMGYESSIPIQSINWKNFSLKEKKIKDMNDQTKTIIKQIKKITKKGGMGGGVQTPEINISFNKTCSDDKRKRFESSQPQNIWSILILKIINIRSVYKSYFFFQFFIERISIKIFLCIINIPIQFFFEPTKKIIKKYTYHNEANEKRIDKTNQKIIHFISIIKKSISNISNSHIFCDVPSFSQAYVFYKFSQNRVIDLYKYKLRFVFQYPGTSLFLKNEIKDYFGRIQGMCQSKLRHKKTHNYLMNQWRNWLRGHFQYDLSQSRWSILVSQKRRNRINECRMAQKKKKDLTKCHLYEKNRLILYKKQEVDLLTNRKKKIKKQYALLSYQSINYADKKDSSVYRYRSPLQANNDKTFSYNYRTRKQKIFNMEDDIPIKNYIGEDDIIDMEKNLYRQYCDWRLLNFYLRNKMDIGARIDTYYYPMIPQEINPSNQKKNFFDWIGMNVEILNRSISNLELWFFSKFVKFYKTYISKSWVIPIQFLFFNLNVKKKDNENKNNNENKSITRKNKIDIFRPPSKKNIYKNNIEALNFLLRRYLRFQLKWNNCLDENIMKNMELYCLLLRLINLKYIAIASIQKGELSIDIMMIPNQRNLLLPQLMKKKGIFVVEPVRLSIKNNGQLLMYQIIGVSLLHKSKHQLQFHQKYSYPEKGYVDKTNFDEPITRHQKMTENKEKNNYDLLVPENILSSRCRRESRIRICFNSVNRGGMHQNTAFYNGNKVHNFCQVFAKRKYLDRDKKKLNFFKLFLWPNYRLEDLVCMNRYWFDTNNGCHFSMVRIHMYPRLKIR</sequence>
<geneLocation type="plastid" evidence="7"/>
<dbReference type="InterPro" id="IPR008896">
    <property type="entry name" value="TIC214"/>
</dbReference>
<reference evidence="7" key="1">
    <citation type="journal article" date="2020" name="Syst. Biol.">
        <title>Exploration of Plastid Phylogenomic Conflict Yields New Insights into the Deep Relationships of Leguminosae.</title>
        <authorList>
            <person name="Zhang R."/>
            <person name="Wang Y.H."/>
            <person name="Jin J.J."/>
            <person name="Stull G.W."/>
            <person name="Bruneau A."/>
            <person name="Cardoso D."/>
            <person name="de Queiroz L.P."/>
            <person name="Moore M.J."/>
            <person name="Zhang S.D."/>
            <person name="Chen S.Y."/>
            <person name="Wang J."/>
            <person name="Li D.Z."/>
            <person name="Yi T.S."/>
        </authorList>
    </citation>
    <scope>NUCLEOTIDE SEQUENCE</scope>
    <source>
        <tissue evidence="7">Silica</tissue>
    </source>
</reference>
<feature type="transmembrane region" description="Helical" evidence="6">
    <location>
        <begin position="128"/>
        <end position="147"/>
    </location>
</feature>
<feature type="transmembrane region" description="Helical" evidence="6">
    <location>
        <begin position="26"/>
        <end position="49"/>
    </location>
</feature>
<feature type="transmembrane region" description="Helical" evidence="6">
    <location>
        <begin position="216"/>
        <end position="237"/>
    </location>
</feature>
<dbReference type="GO" id="GO:0009706">
    <property type="term" value="C:chloroplast inner membrane"/>
    <property type="evidence" value="ECO:0007669"/>
    <property type="project" value="UniProtKB-SubCell"/>
</dbReference>
<evidence type="ECO:0000313" key="7">
    <source>
        <dbReference type="EMBL" id="QIS98173.1"/>
    </source>
</evidence>
<dbReference type="PANTHER" id="PTHR33163:SF40">
    <property type="entry name" value="PROTEIN TIC 214"/>
    <property type="match status" value="1"/>
</dbReference>
<feature type="transmembrane region" description="Helical" evidence="6">
    <location>
        <begin position="89"/>
        <end position="107"/>
    </location>
</feature>
<keyword evidence="6" id="KW-0472">Membrane</keyword>
<comment type="subcellular location">
    <subcellularLocation>
        <location evidence="2">Plastid</location>
        <location evidence="2">Chloroplast inner membrane</location>
        <topology evidence="2">Multi-pass membrane protein</topology>
    </subcellularLocation>
</comment>
<keyword evidence="6" id="KW-0812">Transmembrane</keyword>
<feature type="transmembrane region" description="Helical" evidence="6">
    <location>
        <begin position="61"/>
        <end position="83"/>
    </location>
</feature>